<reference evidence="1" key="1">
    <citation type="journal article" date="2020" name="Nature">
        <title>Giant virus diversity and host interactions through global metagenomics.</title>
        <authorList>
            <person name="Schulz F."/>
            <person name="Roux S."/>
            <person name="Paez-Espino D."/>
            <person name="Jungbluth S."/>
            <person name="Walsh D.A."/>
            <person name="Denef V.J."/>
            <person name="McMahon K.D."/>
            <person name="Konstantinidis K.T."/>
            <person name="Eloe-Fadrosh E.A."/>
            <person name="Kyrpides N.C."/>
            <person name="Woyke T."/>
        </authorList>
    </citation>
    <scope>NUCLEOTIDE SEQUENCE</scope>
    <source>
        <strain evidence="1">GVMAG-M-3300009161-36</strain>
    </source>
</reference>
<protein>
    <submittedName>
        <fullName evidence="1">Uncharacterized protein</fullName>
    </submittedName>
</protein>
<evidence type="ECO:0000313" key="1">
    <source>
        <dbReference type="EMBL" id="QHT33441.1"/>
    </source>
</evidence>
<proteinExistence type="predicted"/>
<name>A0A6C0EXK6_9ZZZZ</name>
<accession>A0A6C0EXK6</accession>
<dbReference type="EMBL" id="MN738968">
    <property type="protein sequence ID" value="QHT33441.1"/>
    <property type="molecule type" value="Genomic_DNA"/>
</dbReference>
<organism evidence="1">
    <name type="scientific">viral metagenome</name>
    <dbReference type="NCBI Taxonomy" id="1070528"/>
    <lineage>
        <taxon>unclassified sequences</taxon>
        <taxon>metagenomes</taxon>
        <taxon>organismal metagenomes</taxon>
    </lineage>
</organism>
<dbReference type="AlphaFoldDB" id="A0A6C0EXK6"/>
<sequence length="189" mass="20706">MTTIPIRTLQYYFNGPPSQTVLIKQRGNNGIQSCMAPAPNQQYPTDQTGNVANARASFMNAEKTIYSTNPLAPSTGKVASPNNYTTSMFHSHYQRRVLAGKPIPVPICGDQYINMLKYNAIGRSAYKVGLPADAAYQTKNNDNTIRNIRRQRCRNGGCVAPKKKGAIENPFQSGGSSILSSLGNRQIYS</sequence>